<dbReference type="GO" id="GO:0030509">
    <property type="term" value="P:BMP signaling pathway"/>
    <property type="evidence" value="ECO:0007669"/>
    <property type="project" value="TreeGrafter"/>
</dbReference>
<keyword evidence="4" id="KW-0732">Signal</keyword>
<evidence type="ECO:0000256" key="4">
    <source>
        <dbReference type="ARBA" id="ARBA00022729"/>
    </source>
</evidence>
<dbReference type="Pfam" id="PF00688">
    <property type="entry name" value="TGFb_propeptide"/>
    <property type="match status" value="1"/>
</dbReference>
<comment type="similarity">
    <text evidence="2 8">Belongs to the TGF-beta family.</text>
</comment>
<proteinExistence type="inferred from homology"/>
<evidence type="ECO:0000256" key="2">
    <source>
        <dbReference type="ARBA" id="ARBA00006656"/>
    </source>
</evidence>
<dbReference type="GeneID" id="117358916"/>
<dbReference type="GO" id="GO:0005125">
    <property type="term" value="F:cytokine activity"/>
    <property type="evidence" value="ECO:0007669"/>
    <property type="project" value="TreeGrafter"/>
</dbReference>
<dbReference type="InterPro" id="IPR017948">
    <property type="entry name" value="TGFb_CS"/>
</dbReference>
<dbReference type="Pfam" id="PF00019">
    <property type="entry name" value="TGF_beta"/>
    <property type="match status" value="1"/>
</dbReference>
<dbReference type="Proteomes" id="UP000515159">
    <property type="component" value="Chromosome 4"/>
</dbReference>
<comment type="subcellular location">
    <subcellularLocation>
        <location evidence="1">Secreted</location>
    </subcellularLocation>
</comment>
<dbReference type="FunCoup" id="A0A6P8R8K0">
    <property type="interactions" value="202"/>
</dbReference>
<dbReference type="InterPro" id="IPR001839">
    <property type="entry name" value="TGF-b_C"/>
</dbReference>
<gene>
    <name evidence="11" type="primary">GDF2</name>
</gene>
<dbReference type="InParanoid" id="A0A6P8R8K0"/>
<dbReference type="GO" id="GO:0005615">
    <property type="term" value="C:extracellular space"/>
    <property type="evidence" value="ECO:0007669"/>
    <property type="project" value="TreeGrafter"/>
</dbReference>
<evidence type="ECO:0000313" key="11">
    <source>
        <dbReference type="RefSeq" id="XP_033796693.1"/>
    </source>
</evidence>
<dbReference type="Gene3D" id="2.10.90.10">
    <property type="entry name" value="Cystine-knot cytokines"/>
    <property type="match status" value="1"/>
</dbReference>
<protein>
    <submittedName>
        <fullName evidence="11">Growth/differentiation factor 2</fullName>
    </submittedName>
</protein>
<evidence type="ECO:0000256" key="7">
    <source>
        <dbReference type="ARBA" id="ARBA00023180"/>
    </source>
</evidence>
<name>A0A6P8R8K0_GEOSA</name>
<dbReference type="SMART" id="SM00204">
    <property type="entry name" value="TGFB"/>
    <property type="match status" value="1"/>
</dbReference>
<dbReference type="InterPro" id="IPR001111">
    <property type="entry name" value="TGF-b_propeptide"/>
</dbReference>
<evidence type="ECO:0000313" key="10">
    <source>
        <dbReference type="Proteomes" id="UP000515159"/>
    </source>
</evidence>
<dbReference type="CTD" id="2658"/>
<feature type="non-terminal residue" evidence="11">
    <location>
        <position position="1"/>
    </location>
</feature>
<dbReference type="KEGG" id="gsh:117358916"/>
<dbReference type="SUPFAM" id="SSF57501">
    <property type="entry name" value="Cystine-knot cytokines"/>
    <property type="match status" value="1"/>
</dbReference>
<dbReference type="RefSeq" id="XP_033796693.1">
    <property type="nucleotide sequence ID" value="XM_033940802.1"/>
</dbReference>
<keyword evidence="6" id="KW-1015">Disulfide bond</keyword>
<evidence type="ECO:0000256" key="3">
    <source>
        <dbReference type="ARBA" id="ARBA00022525"/>
    </source>
</evidence>
<evidence type="ECO:0000256" key="8">
    <source>
        <dbReference type="RuleBase" id="RU000354"/>
    </source>
</evidence>
<dbReference type="PANTHER" id="PTHR11848">
    <property type="entry name" value="TGF-BETA FAMILY"/>
    <property type="match status" value="1"/>
</dbReference>
<dbReference type="PANTHER" id="PTHR11848:SF157">
    <property type="entry name" value="GROWTH_DIFFERENTIATION FACTOR 2"/>
    <property type="match status" value="1"/>
</dbReference>
<accession>A0A6P8R8K0</accession>
<dbReference type="Gene3D" id="2.60.120.970">
    <property type="match status" value="1"/>
</dbReference>
<keyword evidence="10" id="KW-1185">Reference proteome</keyword>
<evidence type="ECO:0000256" key="6">
    <source>
        <dbReference type="ARBA" id="ARBA00023157"/>
    </source>
</evidence>
<dbReference type="InterPro" id="IPR015615">
    <property type="entry name" value="TGF-beta-rel"/>
</dbReference>
<evidence type="ECO:0000256" key="5">
    <source>
        <dbReference type="ARBA" id="ARBA00023030"/>
    </source>
</evidence>
<dbReference type="GO" id="GO:0008083">
    <property type="term" value="F:growth factor activity"/>
    <property type="evidence" value="ECO:0007669"/>
    <property type="project" value="UniProtKB-KW"/>
</dbReference>
<dbReference type="InterPro" id="IPR029034">
    <property type="entry name" value="Cystine-knot_cytokine"/>
</dbReference>
<sequence length="422" mass="48121">PLMSLPRCGSMKGKPLENWRTLSITDKSQKFTGYEGRSEEQIQFDFNSFVETMKGDFLRSLNLSGVPSPEKTKLNPPQFMIDLYNRYATDKSSSPASNIVRSFSTKEIISVIPPEETAVEKYILLFNVSIPRYEVTTRAELRLHVSCHSDAGRVSRPKSKIAIYDVINEEFWNTQKRPRPFLASAEIKRNGWEMFEVTGAIKRWARFSNGKTKNKLEVIIERNIPDHFGHSKLNMCVTPETKNLPLLIVFSDDRSKGMKESRVELREMIVHEQEIVLNNLAKNSTANEMEDERVIEEKFSSSGIHKSSSRSKRSVATNHCQKTSLRVSFKDIGWDSWIIAPLDYDAFECKGVCFFPLTDYVTPTKHAIVQTLMHLKNPKKAAKACCVPTKLDSISILYKDDAGIPTLKYHYEGMKVAECGCR</sequence>
<evidence type="ECO:0000259" key="9">
    <source>
        <dbReference type="PROSITE" id="PS51362"/>
    </source>
</evidence>
<dbReference type="PROSITE" id="PS00250">
    <property type="entry name" value="TGF_BETA_1"/>
    <property type="match status" value="1"/>
</dbReference>
<organism evidence="10 11">
    <name type="scientific">Geotrypetes seraphini</name>
    <name type="common">Gaboon caecilian</name>
    <name type="synonym">Caecilia seraphini</name>
    <dbReference type="NCBI Taxonomy" id="260995"/>
    <lineage>
        <taxon>Eukaryota</taxon>
        <taxon>Metazoa</taxon>
        <taxon>Chordata</taxon>
        <taxon>Craniata</taxon>
        <taxon>Vertebrata</taxon>
        <taxon>Euteleostomi</taxon>
        <taxon>Amphibia</taxon>
        <taxon>Gymnophiona</taxon>
        <taxon>Geotrypetes</taxon>
    </lineage>
</organism>
<keyword evidence="5 8" id="KW-0339">Growth factor</keyword>
<dbReference type="FunFam" id="2.10.90.10:FF:000001">
    <property type="entry name" value="Bone morphogenetic protein 4"/>
    <property type="match status" value="1"/>
</dbReference>
<dbReference type="OrthoDB" id="5987191at2759"/>
<dbReference type="CDD" id="cd19400">
    <property type="entry name" value="TGF_beta_BMP9"/>
    <property type="match status" value="1"/>
</dbReference>
<reference evidence="11" key="1">
    <citation type="submission" date="2025-08" db="UniProtKB">
        <authorList>
            <consortium name="RefSeq"/>
        </authorList>
    </citation>
    <scope>IDENTIFICATION</scope>
</reference>
<dbReference type="PROSITE" id="PS51362">
    <property type="entry name" value="TGF_BETA_2"/>
    <property type="match status" value="1"/>
</dbReference>
<dbReference type="AlphaFoldDB" id="A0A6P8R8K0"/>
<keyword evidence="3" id="KW-0964">Secreted</keyword>
<evidence type="ECO:0000256" key="1">
    <source>
        <dbReference type="ARBA" id="ARBA00004613"/>
    </source>
</evidence>
<feature type="domain" description="TGF-beta family profile" evidence="9">
    <location>
        <begin position="310"/>
        <end position="422"/>
    </location>
</feature>
<keyword evidence="7" id="KW-0325">Glycoprotein</keyword>